<keyword evidence="4 7" id="KW-0812">Transmembrane</keyword>
<proteinExistence type="predicted"/>
<accession>A0A2N5XW06</accession>
<evidence type="ECO:0000256" key="5">
    <source>
        <dbReference type="ARBA" id="ARBA00022989"/>
    </source>
</evidence>
<comment type="subcellular location">
    <subcellularLocation>
        <location evidence="1">Cell membrane</location>
        <topology evidence="1">Multi-pass membrane protein</topology>
    </subcellularLocation>
</comment>
<dbReference type="PANTHER" id="PTHR30183">
    <property type="entry name" value="MOLYBDENUM TRANSPORT SYSTEM PERMEASE PROTEIN MODB"/>
    <property type="match status" value="1"/>
</dbReference>
<sequence>MYKEAKIPAFGRGIPALLAFFIPLILVAASLTALWSVTADSLDGLNSKEGWILSSLLSNVYIIRAIQFTLMQATLSAVLSTALAIPLARAFATRQFRGRTAILSLFGAPFILPVIVAILGLLAVWGKSGPIHTGVTSMGLGDFSIFGLGGILLAHVFFNLPLATRILLQGWFSIPAEQWRLVAQLGMDSRSIARHVEWPMLKERLPGIFALVFLLCATSFTVVLALGGGPKSTTIELAIYQAIRYDFDLDRAALLACIQIVLCAGLAVIFRLISKDHDTGQSLGGTIVRSDRSDRTARLSDGLTITMALAFLGFPLLAAFTRGIYGLLQHGINMGDIAPAILRSITVSLGACLVMLVISLPLAQLSIHVRGKAKRLVELPGFAIMVAPPIALGAGLFVLLHNHVAIDDLALPLTSLLNGLQAVPFALIILTPAMAQIKNNYGRQIQHLGLEGPSAIRLIHWPLMRRPVGLCLGITAALSMGDLGVIALFGSPSEPTLPLYLYQQMGAYRMDQAYGTGLLLTALAFAFFILFDKGLGGRDQT</sequence>
<feature type="transmembrane region" description="Helical" evidence="7">
    <location>
        <begin position="100"/>
        <end position="125"/>
    </location>
</feature>
<evidence type="ECO:0000259" key="8">
    <source>
        <dbReference type="PROSITE" id="PS50928"/>
    </source>
</evidence>
<feature type="transmembrane region" description="Helical" evidence="7">
    <location>
        <begin position="420"/>
        <end position="437"/>
    </location>
</feature>
<name>A0A2N5XW06_9HYPH</name>
<evidence type="ECO:0000256" key="6">
    <source>
        <dbReference type="ARBA" id="ARBA00023136"/>
    </source>
</evidence>
<dbReference type="PANTHER" id="PTHR30183:SF9">
    <property type="entry name" value="THIAMINE TRANSPORT SYSTEM PERMEASE PROTEIN THIP"/>
    <property type="match status" value="1"/>
</dbReference>
<keyword evidence="5 7" id="KW-1133">Transmembrane helix</keyword>
<dbReference type="RefSeq" id="WP_101531776.1">
    <property type="nucleotide sequence ID" value="NZ_PKUQ01000001.1"/>
</dbReference>
<evidence type="ECO:0000256" key="3">
    <source>
        <dbReference type="ARBA" id="ARBA00022475"/>
    </source>
</evidence>
<dbReference type="InterPro" id="IPR035906">
    <property type="entry name" value="MetI-like_sf"/>
</dbReference>
<dbReference type="AlphaFoldDB" id="A0A2N5XW06"/>
<feature type="domain" description="ABC transmembrane type-1" evidence="8">
    <location>
        <begin position="341"/>
        <end position="531"/>
    </location>
</feature>
<reference evidence="9 10" key="1">
    <citation type="submission" date="2018-01" db="EMBL/GenBank/DDBJ databases">
        <title>The draft genome sequence of Cohaesibacter sp. H1304.</title>
        <authorList>
            <person name="Wang N.-N."/>
            <person name="Du Z.-J."/>
        </authorList>
    </citation>
    <scope>NUCLEOTIDE SEQUENCE [LARGE SCALE GENOMIC DNA]</scope>
    <source>
        <strain evidence="9 10">H1304</strain>
    </source>
</reference>
<feature type="transmembrane region" description="Helical" evidence="7">
    <location>
        <begin position="302"/>
        <end position="325"/>
    </location>
</feature>
<protein>
    <submittedName>
        <fullName evidence="9">Thiamine/thiamine pyrophosphate ABC transporter permease ThiP</fullName>
    </submittedName>
</protein>
<keyword evidence="3" id="KW-1003">Cell membrane</keyword>
<evidence type="ECO:0000313" key="10">
    <source>
        <dbReference type="Proteomes" id="UP000234881"/>
    </source>
</evidence>
<dbReference type="GO" id="GO:0055085">
    <property type="term" value="P:transmembrane transport"/>
    <property type="evidence" value="ECO:0007669"/>
    <property type="project" value="InterPro"/>
</dbReference>
<dbReference type="OrthoDB" id="7066776at2"/>
<dbReference type="SUPFAM" id="SSF161098">
    <property type="entry name" value="MetI-like"/>
    <property type="match status" value="2"/>
</dbReference>
<feature type="transmembrane region" description="Helical" evidence="7">
    <location>
        <begin position="345"/>
        <end position="367"/>
    </location>
</feature>
<dbReference type="CDD" id="cd06261">
    <property type="entry name" value="TM_PBP2"/>
    <property type="match status" value="2"/>
</dbReference>
<keyword evidence="10" id="KW-1185">Reference proteome</keyword>
<feature type="transmembrane region" description="Helical" evidence="7">
    <location>
        <begin position="512"/>
        <end position="531"/>
    </location>
</feature>
<evidence type="ECO:0000256" key="4">
    <source>
        <dbReference type="ARBA" id="ARBA00022692"/>
    </source>
</evidence>
<feature type="transmembrane region" description="Helical" evidence="7">
    <location>
        <begin position="208"/>
        <end position="227"/>
    </location>
</feature>
<dbReference type="Proteomes" id="UP000234881">
    <property type="component" value="Unassembled WGS sequence"/>
</dbReference>
<organism evidence="9 10">
    <name type="scientific">Cohaesibacter celericrescens</name>
    <dbReference type="NCBI Taxonomy" id="2067669"/>
    <lineage>
        <taxon>Bacteria</taxon>
        <taxon>Pseudomonadati</taxon>
        <taxon>Pseudomonadota</taxon>
        <taxon>Alphaproteobacteria</taxon>
        <taxon>Hyphomicrobiales</taxon>
        <taxon>Cohaesibacteraceae</taxon>
    </lineage>
</organism>
<feature type="transmembrane region" description="Helical" evidence="7">
    <location>
        <begin position="467"/>
        <end position="492"/>
    </location>
</feature>
<feature type="transmembrane region" description="Helical" evidence="7">
    <location>
        <begin position="145"/>
        <end position="168"/>
    </location>
</feature>
<feature type="transmembrane region" description="Helical" evidence="7">
    <location>
        <begin position="379"/>
        <end position="400"/>
    </location>
</feature>
<comment type="caution">
    <text evidence="9">The sequence shown here is derived from an EMBL/GenBank/DDBJ whole genome shotgun (WGS) entry which is preliminary data.</text>
</comment>
<feature type="domain" description="ABC transmembrane type-1" evidence="8">
    <location>
        <begin position="66"/>
        <end position="270"/>
    </location>
</feature>
<dbReference type="InterPro" id="IPR000515">
    <property type="entry name" value="MetI-like"/>
</dbReference>
<dbReference type="GO" id="GO:0005886">
    <property type="term" value="C:plasma membrane"/>
    <property type="evidence" value="ECO:0007669"/>
    <property type="project" value="UniProtKB-SubCell"/>
</dbReference>
<evidence type="ECO:0000256" key="2">
    <source>
        <dbReference type="ARBA" id="ARBA00022448"/>
    </source>
</evidence>
<gene>
    <name evidence="9" type="ORF">C0081_00100</name>
</gene>
<evidence type="ECO:0000313" key="9">
    <source>
        <dbReference type="EMBL" id="PLW78691.1"/>
    </source>
</evidence>
<feature type="transmembrane region" description="Helical" evidence="7">
    <location>
        <begin position="63"/>
        <end position="88"/>
    </location>
</feature>
<dbReference type="EMBL" id="PKUQ01000001">
    <property type="protein sequence ID" value="PLW78691.1"/>
    <property type="molecule type" value="Genomic_DNA"/>
</dbReference>
<feature type="transmembrane region" description="Helical" evidence="7">
    <location>
        <begin position="252"/>
        <end position="273"/>
    </location>
</feature>
<keyword evidence="6 7" id="KW-0472">Membrane</keyword>
<dbReference type="PROSITE" id="PS50928">
    <property type="entry name" value="ABC_TM1"/>
    <property type="match status" value="2"/>
</dbReference>
<evidence type="ECO:0000256" key="7">
    <source>
        <dbReference type="SAM" id="Phobius"/>
    </source>
</evidence>
<keyword evidence="2" id="KW-0813">Transport</keyword>
<evidence type="ECO:0000256" key="1">
    <source>
        <dbReference type="ARBA" id="ARBA00004651"/>
    </source>
</evidence>
<dbReference type="Gene3D" id="1.10.3720.10">
    <property type="entry name" value="MetI-like"/>
    <property type="match status" value="2"/>
</dbReference>